<dbReference type="Pfam" id="PF02441">
    <property type="entry name" value="Flavoprotein"/>
    <property type="match status" value="1"/>
</dbReference>
<dbReference type="GO" id="GO:0015937">
    <property type="term" value="P:coenzyme A biosynthetic process"/>
    <property type="evidence" value="ECO:0007669"/>
    <property type="project" value="TreeGrafter"/>
</dbReference>
<dbReference type="InterPro" id="IPR036551">
    <property type="entry name" value="Flavin_trans-like"/>
</dbReference>
<dbReference type="InterPro" id="IPR003382">
    <property type="entry name" value="Flavoprotein"/>
</dbReference>
<sequence>MRANESQKLRVLIASNGSRDVAQAQALVVRLSKNSKIETRAIVDEEIFPAHRLSQETLTLQNKAFRPCKETDDEAQKVFERQNIEFYRLQAYQLCEWADMMVLAPIDADTFAKMLHGITDSLLLEILRGWDISKKILLVPGMTRLMWENPTTKKQLSKIRRKWQWVRVLQPILWHYNHGQKTILPWDGFNELVDVVKNQAELMVIGHDVDIATSGGAHLSRCNMESGALLPPEIWHLIFGFVGDWELSRALHINANIPTPLEWQKAKERPKEKVHRYMRSLEWTILTCPDDQIIEKLETAPEGMRYLSSLCVKLIIKFCLTSVLAFLETSLKDVFWSSFGQKLLPTKASAVYGRTEILEWWRTSPSFLSKDYTAEAIDGASKSGFVHVLDWWLKSGLPLKYTEVALEQASFKGHIMVLEWWKQVSLHPEGFNRDSAKSHPSLHLKPGKALLAAAQNNQPLVLRWWDSSGIPTSFSESVARVASQHGHVAVLDTWRELKGEEMTFDNQVLVQATKNGHVGVLEWWKNYSIGQEGRPSGRVEYKTCDIEEALEDCVGSQAQEDAVKRWWAKNGLNLGVGVSEWTRVKVL</sequence>
<dbReference type="GO" id="GO:0004633">
    <property type="term" value="F:phosphopantothenoylcysteine decarboxylase activity"/>
    <property type="evidence" value="ECO:0007669"/>
    <property type="project" value="TreeGrafter"/>
</dbReference>
<dbReference type="EMBL" id="KN832876">
    <property type="protein sequence ID" value="KIN01311.1"/>
    <property type="molecule type" value="Genomic_DNA"/>
</dbReference>
<organism evidence="3 4">
    <name type="scientific">Oidiodendron maius (strain Zn)</name>
    <dbReference type="NCBI Taxonomy" id="913774"/>
    <lineage>
        <taxon>Eukaryota</taxon>
        <taxon>Fungi</taxon>
        <taxon>Dikarya</taxon>
        <taxon>Ascomycota</taxon>
        <taxon>Pezizomycotina</taxon>
        <taxon>Leotiomycetes</taxon>
        <taxon>Leotiomycetes incertae sedis</taxon>
        <taxon>Myxotrichaceae</taxon>
        <taxon>Oidiodendron</taxon>
    </lineage>
</organism>
<proteinExistence type="inferred from homology"/>
<name>A0A0C3GZ94_OIDMZ</name>
<protein>
    <recommendedName>
        <fullName evidence="2">Flavoprotein domain-containing protein</fullName>
    </recommendedName>
</protein>
<dbReference type="Proteomes" id="UP000054321">
    <property type="component" value="Unassembled WGS sequence"/>
</dbReference>
<dbReference type="HOGENOM" id="CLU_019412_0_0_1"/>
<dbReference type="GO" id="GO:0071513">
    <property type="term" value="C:phosphopantothenoylcysteine decarboxylase complex"/>
    <property type="evidence" value="ECO:0007669"/>
    <property type="project" value="TreeGrafter"/>
</dbReference>
<evidence type="ECO:0000313" key="3">
    <source>
        <dbReference type="EMBL" id="KIN01311.1"/>
    </source>
</evidence>
<dbReference type="SUPFAM" id="SSF52507">
    <property type="entry name" value="Homo-oligomeric flavin-containing Cys decarboxylases, HFCD"/>
    <property type="match status" value="1"/>
</dbReference>
<evidence type="ECO:0000313" key="4">
    <source>
        <dbReference type="Proteomes" id="UP000054321"/>
    </source>
</evidence>
<evidence type="ECO:0000259" key="2">
    <source>
        <dbReference type="Pfam" id="PF02441"/>
    </source>
</evidence>
<dbReference type="PANTHER" id="PTHR14359:SF21">
    <property type="entry name" value="FLAVOPROTEIN DOMAIN-CONTAINING PROTEIN"/>
    <property type="match status" value="1"/>
</dbReference>
<dbReference type="InParanoid" id="A0A0C3GZ94"/>
<reference evidence="3 4" key="1">
    <citation type="submission" date="2014-04" db="EMBL/GenBank/DDBJ databases">
        <authorList>
            <consortium name="DOE Joint Genome Institute"/>
            <person name="Kuo A."/>
            <person name="Martino E."/>
            <person name="Perotto S."/>
            <person name="Kohler A."/>
            <person name="Nagy L.G."/>
            <person name="Floudas D."/>
            <person name="Copeland A."/>
            <person name="Barry K.W."/>
            <person name="Cichocki N."/>
            <person name="Veneault-Fourrey C."/>
            <person name="LaButti K."/>
            <person name="Lindquist E.A."/>
            <person name="Lipzen A."/>
            <person name="Lundell T."/>
            <person name="Morin E."/>
            <person name="Murat C."/>
            <person name="Sun H."/>
            <person name="Tunlid A."/>
            <person name="Henrissat B."/>
            <person name="Grigoriev I.V."/>
            <person name="Hibbett D.S."/>
            <person name="Martin F."/>
            <person name="Nordberg H.P."/>
            <person name="Cantor M.N."/>
            <person name="Hua S.X."/>
        </authorList>
    </citation>
    <scope>NUCLEOTIDE SEQUENCE [LARGE SCALE GENOMIC DNA]</scope>
    <source>
        <strain evidence="3 4">Zn</strain>
    </source>
</reference>
<dbReference type="SUPFAM" id="SSF140860">
    <property type="entry name" value="Pseudo ankyrin repeat-like"/>
    <property type="match status" value="1"/>
</dbReference>
<keyword evidence="4" id="KW-1185">Reference proteome</keyword>
<gene>
    <name evidence="3" type="ORF">OIDMADRAFT_198724</name>
</gene>
<dbReference type="STRING" id="913774.A0A0C3GZ94"/>
<feature type="domain" description="Flavoprotein" evidence="2">
    <location>
        <begin position="74"/>
        <end position="168"/>
    </location>
</feature>
<accession>A0A0C3GZ94</accession>
<reference evidence="4" key="2">
    <citation type="submission" date="2015-01" db="EMBL/GenBank/DDBJ databases">
        <title>Evolutionary Origins and Diversification of the Mycorrhizal Mutualists.</title>
        <authorList>
            <consortium name="DOE Joint Genome Institute"/>
            <consortium name="Mycorrhizal Genomics Consortium"/>
            <person name="Kohler A."/>
            <person name="Kuo A."/>
            <person name="Nagy L.G."/>
            <person name="Floudas D."/>
            <person name="Copeland A."/>
            <person name="Barry K.W."/>
            <person name="Cichocki N."/>
            <person name="Veneault-Fourrey C."/>
            <person name="LaButti K."/>
            <person name="Lindquist E.A."/>
            <person name="Lipzen A."/>
            <person name="Lundell T."/>
            <person name="Morin E."/>
            <person name="Murat C."/>
            <person name="Riley R."/>
            <person name="Ohm R."/>
            <person name="Sun H."/>
            <person name="Tunlid A."/>
            <person name="Henrissat B."/>
            <person name="Grigoriev I.V."/>
            <person name="Hibbett D.S."/>
            <person name="Martin F."/>
        </authorList>
    </citation>
    <scope>NUCLEOTIDE SEQUENCE [LARGE SCALE GENOMIC DNA]</scope>
    <source>
        <strain evidence="4">Zn</strain>
    </source>
</reference>
<dbReference type="GO" id="GO:0010181">
    <property type="term" value="F:FMN binding"/>
    <property type="evidence" value="ECO:0007669"/>
    <property type="project" value="TreeGrafter"/>
</dbReference>
<dbReference type="Gene3D" id="3.40.50.1950">
    <property type="entry name" value="Flavin prenyltransferase-like"/>
    <property type="match status" value="1"/>
</dbReference>
<evidence type="ECO:0000256" key="1">
    <source>
        <dbReference type="ARBA" id="ARBA00038350"/>
    </source>
</evidence>
<dbReference type="AlphaFoldDB" id="A0A0C3GZ94"/>
<dbReference type="PANTHER" id="PTHR14359">
    <property type="entry name" value="HOMO-OLIGOMERIC FLAVIN CONTAINING CYS DECARBOXYLASE FAMILY"/>
    <property type="match status" value="1"/>
</dbReference>
<dbReference type="OrthoDB" id="70387at2759"/>
<comment type="similarity">
    <text evidence="1">Belongs to the HFCD (homooligomeric flavin containing Cys decarboxylase) superfamily.</text>
</comment>